<dbReference type="STRING" id="1499966.U14_03078"/>
<dbReference type="AlphaFoldDB" id="A0A081BN66"/>
<dbReference type="PANTHER" id="PTHR43567">
    <property type="entry name" value="FLAVOREDOXIN-RELATED-RELATED"/>
    <property type="match status" value="1"/>
</dbReference>
<dbReference type="Proteomes" id="UP000030700">
    <property type="component" value="Unassembled WGS sequence"/>
</dbReference>
<name>A0A081BN66_9BACT</name>
<organism evidence="5">
    <name type="scientific">Candidatus Moduliflexus flocculans</name>
    <dbReference type="NCBI Taxonomy" id="1499966"/>
    <lineage>
        <taxon>Bacteria</taxon>
        <taxon>Candidatus Moduliflexota</taxon>
        <taxon>Candidatus Moduliflexia</taxon>
        <taxon>Candidatus Moduliflexales</taxon>
        <taxon>Candidatus Moduliflexaceae</taxon>
    </lineage>
</organism>
<gene>
    <name evidence="5" type="ORF">U14_03078</name>
</gene>
<keyword evidence="2" id="KW-0285">Flavoprotein</keyword>
<dbReference type="InterPro" id="IPR012349">
    <property type="entry name" value="Split_barrel_FMN-bd"/>
</dbReference>
<accession>A0A081BN66</accession>
<comment type="similarity">
    <text evidence="3">Belongs to the flavoredoxin family.</text>
</comment>
<evidence type="ECO:0000313" key="5">
    <source>
        <dbReference type="EMBL" id="GAK51832.1"/>
    </source>
</evidence>
<dbReference type="EMBL" id="DF820457">
    <property type="protein sequence ID" value="GAK51832.1"/>
    <property type="molecule type" value="Genomic_DNA"/>
</dbReference>
<dbReference type="PANTHER" id="PTHR43567:SF1">
    <property type="entry name" value="FLAVOREDOXIN"/>
    <property type="match status" value="1"/>
</dbReference>
<comment type="cofactor">
    <cofactor evidence="1">
        <name>FMN</name>
        <dbReference type="ChEBI" id="CHEBI:58210"/>
    </cofactor>
</comment>
<dbReference type="HOGENOM" id="CLU_059021_5_5_0"/>
<dbReference type="GO" id="GO:0016646">
    <property type="term" value="F:oxidoreductase activity, acting on the CH-NH group of donors, NAD or NADP as acceptor"/>
    <property type="evidence" value="ECO:0007669"/>
    <property type="project" value="UniProtKB-ARBA"/>
</dbReference>
<evidence type="ECO:0000256" key="2">
    <source>
        <dbReference type="ARBA" id="ARBA00022630"/>
    </source>
</evidence>
<evidence type="ECO:0000256" key="3">
    <source>
        <dbReference type="ARBA" id="ARBA00038054"/>
    </source>
</evidence>
<evidence type="ECO:0000259" key="4">
    <source>
        <dbReference type="SMART" id="SM00903"/>
    </source>
</evidence>
<sequence length="185" mass="20691">MKVELGAKNCLYPLPITLVGSMVNGEANYSTIAHVGVMDLNTISISVSKHYYTSSGIKQHGCFSINIPSTDQVKETEYCGLVSGKKANKSELFENFYGKLAHAPMIQECPINMECKLTQTLDFPRHHVFIGEVVETYCNEQILINGRLDFTKVNPILFVMDNTGYWTLGEQFARAWNGETLTPTQ</sequence>
<protein>
    <submittedName>
        <fullName evidence="5">Flavoredoxin</fullName>
    </submittedName>
</protein>
<dbReference type="InterPro" id="IPR052174">
    <property type="entry name" value="Flavoredoxin"/>
</dbReference>
<dbReference type="GO" id="GO:0010181">
    <property type="term" value="F:FMN binding"/>
    <property type="evidence" value="ECO:0007669"/>
    <property type="project" value="InterPro"/>
</dbReference>
<feature type="domain" description="Flavin reductase like" evidence="4">
    <location>
        <begin position="11"/>
        <end position="152"/>
    </location>
</feature>
<proteinExistence type="inferred from homology"/>
<dbReference type="SUPFAM" id="SSF50475">
    <property type="entry name" value="FMN-binding split barrel"/>
    <property type="match status" value="1"/>
</dbReference>
<keyword evidence="6" id="KW-1185">Reference proteome</keyword>
<dbReference type="InterPro" id="IPR002563">
    <property type="entry name" value="Flavin_Rdtase-like_dom"/>
</dbReference>
<evidence type="ECO:0000256" key="1">
    <source>
        <dbReference type="ARBA" id="ARBA00001917"/>
    </source>
</evidence>
<reference evidence="5" key="1">
    <citation type="journal article" date="2015" name="PeerJ">
        <title>First genomic representation of candidate bacterial phylum KSB3 points to enhanced environmental sensing as a trigger of wastewater bulking.</title>
        <authorList>
            <person name="Sekiguchi Y."/>
            <person name="Ohashi A."/>
            <person name="Parks D.H."/>
            <person name="Yamauchi T."/>
            <person name="Tyson G.W."/>
            <person name="Hugenholtz P."/>
        </authorList>
    </citation>
    <scope>NUCLEOTIDE SEQUENCE [LARGE SCALE GENOMIC DNA]</scope>
</reference>
<evidence type="ECO:0000313" key="6">
    <source>
        <dbReference type="Proteomes" id="UP000030700"/>
    </source>
</evidence>
<dbReference type="Pfam" id="PF01613">
    <property type="entry name" value="Flavin_Reduct"/>
    <property type="match status" value="1"/>
</dbReference>
<dbReference type="Gene3D" id="2.30.110.10">
    <property type="entry name" value="Electron Transport, Fmn-binding Protein, Chain A"/>
    <property type="match status" value="1"/>
</dbReference>
<dbReference type="SMART" id="SM00903">
    <property type="entry name" value="Flavin_Reduct"/>
    <property type="match status" value="1"/>
</dbReference>